<dbReference type="AlphaFoldDB" id="A0AAV4I101"/>
<dbReference type="Gene3D" id="1.10.630.10">
    <property type="entry name" value="Cytochrome P450"/>
    <property type="match status" value="1"/>
</dbReference>
<evidence type="ECO:0000256" key="3">
    <source>
        <dbReference type="ARBA" id="ARBA00022617"/>
    </source>
</evidence>
<keyword evidence="5 9" id="KW-0560">Oxidoreductase</keyword>
<keyword evidence="6 8" id="KW-0408">Iron</keyword>
<dbReference type="PRINTS" id="PR00385">
    <property type="entry name" value="P450"/>
</dbReference>
<evidence type="ECO:0000256" key="8">
    <source>
        <dbReference type="PIRSR" id="PIRSR602401-1"/>
    </source>
</evidence>
<gene>
    <name evidence="10" type="ORF">ElyMa_001121900</name>
</gene>
<evidence type="ECO:0000256" key="7">
    <source>
        <dbReference type="ARBA" id="ARBA00023033"/>
    </source>
</evidence>
<evidence type="ECO:0000256" key="9">
    <source>
        <dbReference type="RuleBase" id="RU000461"/>
    </source>
</evidence>
<dbReference type="Proteomes" id="UP000762676">
    <property type="component" value="Unassembled WGS sequence"/>
</dbReference>
<dbReference type="EMBL" id="BMAT01002238">
    <property type="protein sequence ID" value="GFS02391.1"/>
    <property type="molecule type" value="Genomic_DNA"/>
</dbReference>
<dbReference type="InterPro" id="IPR036396">
    <property type="entry name" value="Cyt_P450_sf"/>
</dbReference>
<dbReference type="InterPro" id="IPR017972">
    <property type="entry name" value="Cyt_P450_CS"/>
</dbReference>
<evidence type="ECO:0000256" key="4">
    <source>
        <dbReference type="ARBA" id="ARBA00022723"/>
    </source>
</evidence>
<accession>A0AAV4I101</accession>
<dbReference type="InterPro" id="IPR050479">
    <property type="entry name" value="CYP11_CYP27_families"/>
</dbReference>
<evidence type="ECO:0000313" key="11">
    <source>
        <dbReference type="Proteomes" id="UP000762676"/>
    </source>
</evidence>
<keyword evidence="11" id="KW-1185">Reference proteome</keyword>
<evidence type="ECO:0000313" key="10">
    <source>
        <dbReference type="EMBL" id="GFS02391.1"/>
    </source>
</evidence>
<comment type="caution">
    <text evidence="10">The sequence shown here is derived from an EMBL/GenBank/DDBJ whole genome shotgun (WGS) entry which is preliminary data.</text>
</comment>
<name>A0AAV4I101_9GAST</name>
<protein>
    <submittedName>
        <fullName evidence="10">Cytochrome P450 10-like</fullName>
    </submittedName>
</protein>
<dbReference type="GO" id="GO:0005506">
    <property type="term" value="F:iron ion binding"/>
    <property type="evidence" value="ECO:0007669"/>
    <property type="project" value="InterPro"/>
</dbReference>
<organism evidence="10 11">
    <name type="scientific">Elysia marginata</name>
    <dbReference type="NCBI Taxonomy" id="1093978"/>
    <lineage>
        <taxon>Eukaryota</taxon>
        <taxon>Metazoa</taxon>
        <taxon>Spiralia</taxon>
        <taxon>Lophotrochozoa</taxon>
        <taxon>Mollusca</taxon>
        <taxon>Gastropoda</taxon>
        <taxon>Heterobranchia</taxon>
        <taxon>Euthyneura</taxon>
        <taxon>Panpulmonata</taxon>
        <taxon>Sacoglossa</taxon>
        <taxon>Placobranchoidea</taxon>
        <taxon>Plakobranchidae</taxon>
        <taxon>Elysia</taxon>
    </lineage>
</organism>
<reference evidence="10 11" key="1">
    <citation type="journal article" date="2021" name="Elife">
        <title>Chloroplast acquisition without the gene transfer in kleptoplastic sea slugs, Plakobranchus ocellatus.</title>
        <authorList>
            <person name="Maeda T."/>
            <person name="Takahashi S."/>
            <person name="Yoshida T."/>
            <person name="Shimamura S."/>
            <person name="Takaki Y."/>
            <person name="Nagai Y."/>
            <person name="Toyoda A."/>
            <person name="Suzuki Y."/>
            <person name="Arimoto A."/>
            <person name="Ishii H."/>
            <person name="Satoh N."/>
            <person name="Nishiyama T."/>
            <person name="Hasebe M."/>
            <person name="Maruyama T."/>
            <person name="Minagawa J."/>
            <person name="Obokata J."/>
            <person name="Shigenobu S."/>
        </authorList>
    </citation>
    <scope>NUCLEOTIDE SEQUENCE [LARGE SCALE GENOMIC DNA]</scope>
</reference>
<dbReference type="Pfam" id="PF00067">
    <property type="entry name" value="p450"/>
    <property type="match status" value="1"/>
</dbReference>
<dbReference type="GO" id="GO:0020037">
    <property type="term" value="F:heme binding"/>
    <property type="evidence" value="ECO:0007669"/>
    <property type="project" value="InterPro"/>
</dbReference>
<dbReference type="PROSITE" id="PS00086">
    <property type="entry name" value="CYTOCHROME_P450"/>
    <property type="match status" value="1"/>
</dbReference>
<dbReference type="InterPro" id="IPR001128">
    <property type="entry name" value="Cyt_P450"/>
</dbReference>
<dbReference type="PANTHER" id="PTHR24279:SF120">
    <property type="entry name" value="CYTOCHROME P450"/>
    <property type="match status" value="1"/>
</dbReference>
<dbReference type="GO" id="GO:0004497">
    <property type="term" value="F:monooxygenase activity"/>
    <property type="evidence" value="ECO:0007669"/>
    <property type="project" value="UniProtKB-KW"/>
</dbReference>
<keyword evidence="7 9" id="KW-0503">Monooxygenase</keyword>
<evidence type="ECO:0000256" key="1">
    <source>
        <dbReference type="ARBA" id="ARBA00001971"/>
    </source>
</evidence>
<feature type="binding site" description="axial binding residue" evidence="8">
    <location>
        <position position="457"/>
    </location>
    <ligand>
        <name>heme</name>
        <dbReference type="ChEBI" id="CHEBI:30413"/>
    </ligand>
    <ligandPart>
        <name>Fe</name>
        <dbReference type="ChEBI" id="CHEBI:18248"/>
    </ligandPart>
</feature>
<dbReference type="PRINTS" id="PR00463">
    <property type="entry name" value="EP450I"/>
</dbReference>
<dbReference type="InterPro" id="IPR002401">
    <property type="entry name" value="Cyt_P450_E_grp-I"/>
</dbReference>
<proteinExistence type="inferred from homology"/>
<comment type="cofactor">
    <cofactor evidence="1 8">
        <name>heme</name>
        <dbReference type="ChEBI" id="CHEBI:30413"/>
    </cofactor>
</comment>
<dbReference type="SUPFAM" id="SSF48264">
    <property type="entry name" value="Cytochrome P450"/>
    <property type="match status" value="1"/>
</dbReference>
<comment type="similarity">
    <text evidence="2 9">Belongs to the cytochrome P450 family.</text>
</comment>
<keyword evidence="4 8" id="KW-0479">Metal-binding</keyword>
<sequence length="519" mass="59552">MFCPRHQVRKLWRRVVTTISTATPDVNQINTPRPFTDIPGPSGLYQWPLVGTILLYKPFSHFTPETTHLLFQHMFQRFGPIVRLQLGAPTVLIYEPNDLEQLFANEGRYPERPPFGLTRNYNIQNGVKDSLADAVGEDWQRLRSPLNKNLSKVDSAEYYLESHNVIASEFAKTLVTSKGDAENIREWFYRYSTECIGLVCLNTRLGLMNADVPIEPDALTFLEESKNIFVQIHRVISGKSIMHDFYRNKTYRAYERSNSFVRSYMKLKLRHAKEALEKANERVGGATEKNLLSSLMGEKDLDFEDVENIMITLYVAGMESTAKNLQVLFFTLASNPDKQEKLYREIRAEVGENGPVTIDALRRMPYLKACVKENFRLVYPSLTGPVRVLQNDAVIRGFTIPARTQIIPCNSHTCRTVFPKADQFLPERWLRSSDSRKLPHATSPLACLQFGYGPRNCIGRRFAEQLIYLAVIKTIQSAKITVEPESSQMKFTYSIFVQPAEVIKFKFIPREPSQTMKQL</sequence>
<evidence type="ECO:0000256" key="2">
    <source>
        <dbReference type="ARBA" id="ARBA00010617"/>
    </source>
</evidence>
<dbReference type="CDD" id="cd11054">
    <property type="entry name" value="CYP24A1-like"/>
    <property type="match status" value="1"/>
</dbReference>
<keyword evidence="3 8" id="KW-0349">Heme</keyword>
<evidence type="ECO:0000256" key="5">
    <source>
        <dbReference type="ARBA" id="ARBA00023002"/>
    </source>
</evidence>
<dbReference type="PANTHER" id="PTHR24279">
    <property type="entry name" value="CYTOCHROME P450"/>
    <property type="match status" value="1"/>
</dbReference>
<evidence type="ECO:0000256" key="6">
    <source>
        <dbReference type="ARBA" id="ARBA00023004"/>
    </source>
</evidence>
<dbReference type="GO" id="GO:0016705">
    <property type="term" value="F:oxidoreductase activity, acting on paired donors, with incorporation or reduction of molecular oxygen"/>
    <property type="evidence" value="ECO:0007669"/>
    <property type="project" value="InterPro"/>
</dbReference>